<comment type="caution">
    <text evidence="1">The sequence shown here is derived from an EMBL/GenBank/DDBJ whole genome shotgun (WGS) entry which is preliminary data.</text>
</comment>
<protein>
    <submittedName>
        <fullName evidence="1">Uncharacterized protein</fullName>
    </submittedName>
</protein>
<name>A0AAD7IZD7_9AGAR</name>
<reference evidence="1" key="1">
    <citation type="submission" date="2023-03" db="EMBL/GenBank/DDBJ databases">
        <title>Massive genome expansion in bonnet fungi (Mycena s.s.) driven by repeated elements and novel gene families across ecological guilds.</title>
        <authorList>
            <consortium name="Lawrence Berkeley National Laboratory"/>
            <person name="Harder C.B."/>
            <person name="Miyauchi S."/>
            <person name="Viragh M."/>
            <person name="Kuo A."/>
            <person name="Thoen E."/>
            <person name="Andreopoulos B."/>
            <person name="Lu D."/>
            <person name="Skrede I."/>
            <person name="Drula E."/>
            <person name="Henrissat B."/>
            <person name="Morin E."/>
            <person name="Kohler A."/>
            <person name="Barry K."/>
            <person name="LaButti K."/>
            <person name="Morin E."/>
            <person name="Salamov A."/>
            <person name="Lipzen A."/>
            <person name="Mereny Z."/>
            <person name="Hegedus B."/>
            <person name="Baldrian P."/>
            <person name="Stursova M."/>
            <person name="Weitz H."/>
            <person name="Taylor A."/>
            <person name="Grigoriev I.V."/>
            <person name="Nagy L.G."/>
            <person name="Martin F."/>
            <person name="Kauserud H."/>
        </authorList>
    </citation>
    <scope>NUCLEOTIDE SEQUENCE</scope>
    <source>
        <strain evidence="1">CBHHK182m</strain>
    </source>
</reference>
<keyword evidence="2" id="KW-1185">Reference proteome</keyword>
<evidence type="ECO:0000313" key="2">
    <source>
        <dbReference type="Proteomes" id="UP001215598"/>
    </source>
</evidence>
<dbReference type="Proteomes" id="UP001215598">
    <property type="component" value="Unassembled WGS sequence"/>
</dbReference>
<evidence type="ECO:0000313" key="1">
    <source>
        <dbReference type="EMBL" id="KAJ7751637.1"/>
    </source>
</evidence>
<organism evidence="1 2">
    <name type="scientific">Mycena metata</name>
    <dbReference type="NCBI Taxonomy" id="1033252"/>
    <lineage>
        <taxon>Eukaryota</taxon>
        <taxon>Fungi</taxon>
        <taxon>Dikarya</taxon>
        <taxon>Basidiomycota</taxon>
        <taxon>Agaricomycotina</taxon>
        <taxon>Agaricomycetes</taxon>
        <taxon>Agaricomycetidae</taxon>
        <taxon>Agaricales</taxon>
        <taxon>Marasmiineae</taxon>
        <taxon>Mycenaceae</taxon>
        <taxon>Mycena</taxon>
    </lineage>
</organism>
<sequence>MTKVLVLVTDHTVRPIEAKASISGNDREQAHQAVNLRRRHRAVQRAELSAFGQQRSNCFDDVGDDDNKKYAKIPGKFTRAKHILIEKTVLARFRLRPWARNAAADEGMVRKEVGPTLRGTLGATARATSNCALMELQVLSAVAGRRLAGLEPRRDSSGSHPTPRIYYWRETAALRRFTGHAVRCSQPTYGGAADEPVHNAREPTRRLYGGPSAEEAANVFTGRAAGCTTAPIDEQALYPAEVL</sequence>
<dbReference type="EMBL" id="JARKIB010000061">
    <property type="protein sequence ID" value="KAJ7751637.1"/>
    <property type="molecule type" value="Genomic_DNA"/>
</dbReference>
<accession>A0AAD7IZD7</accession>
<dbReference type="AlphaFoldDB" id="A0AAD7IZD7"/>
<proteinExistence type="predicted"/>
<gene>
    <name evidence="1" type="ORF">B0H16DRAFT_1460185</name>
</gene>